<dbReference type="Proteomes" id="UP000304900">
    <property type="component" value="Unassembled WGS sequence"/>
</dbReference>
<dbReference type="EMBL" id="SZVO01000012">
    <property type="protein sequence ID" value="TKT89463.1"/>
    <property type="molecule type" value="Genomic_DNA"/>
</dbReference>
<organism evidence="1 2">
    <name type="scientific">Dyadobacter frigoris</name>
    <dbReference type="NCBI Taxonomy" id="2576211"/>
    <lineage>
        <taxon>Bacteria</taxon>
        <taxon>Pseudomonadati</taxon>
        <taxon>Bacteroidota</taxon>
        <taxon>Cytophagia</taxon>
        <taxon>Cytophagales</taxon>
        <taxon>Spirosomataceae</taxon>
        <taxon>Dyadobacter</taxon>
    </lineage>
</organism>
<evidence type="ECO:0000313" key="1">
    <source>
        <dbReference type="EMBL" id="TKT89463.1"/>
    </source>
</evidence>
<dbReference type="AlphaFoldDB" id="A0A4V6BJM5"/>
<reference evidence="1 2" key="1">
    <citation type="submission" date="2019-05" db="EMBL/GenBank/DDBJ databases">
        <title>Dyadobacter AR-3-8 sp. nov., isolated from arctic soil.</title>
        <authorList>
            <person name="Chaudhary D.K."/>
        </authorList>
    </citation>
    <scope>NUCLEOTIDE SEQUENCE [LARGE SCALE GENOMIC DNA]</scope>
    <source>
        <strain evidence="1 2">AR-3-8</strain>
    </source>
</reference>
<evidence type="ECO:0000313" key="2">
    <source>
        <dbReference type="Proteomes" id="UP000304900"/>
    </source>
</evidence>
<dbReference type="RefSeq" id="WP_137342600.1">
    <property type="nucleotide sequence ID" value="NZ_SZVO01000012.1"/>
</dbReference>
<protein>
    <submittedName>
        <fullName evidence="1">Uncharacterized protein</fullName>
    </submittedName>
</protein>
<proteinExistence type="predicted"/>
<keyword evidence="2" id="KW-1185">Reference proteome</keyword>
<comment type="caution">
    <text evidence="1">The sequence shown here is derived from an EMBL/GenBank/DDBJ whole genome shotgun (WGS) entry which is preliminary data.</text>
</comment>
<gene>
    <name evidence="1" type="ORF">FDK13_24280</name>
</gene>
<name>A0A4V6BJM5_9BACT</name>
<accession>A0A4V6BJM5</accession>
<sequence length="119" mass="13649">MSFTHVLIVNLDGQLSAMPTVQEYHKNHYSIKNMHRGLVRVSPELEALVFENRDVIRVLGPKLPPVLNVPGWIYVAVVDSTLTCIGQQIPSINIQKRVETTSFLTRYFYQISDFFKSKN</sequence>